<protein>
    <submittedName>
        <fullName evidence="1">Uncharacterized protein</fullName>
    </submittedName>
</protein>
<dbReference type="Proteomes" id="UP000007266">
    <property type="component" value="Linkage group 9"/>
</dbReference>
<reference evidence="1 2" key="2">
    <citation type="journal article" date="2010" name="Nucleic Acids Res.">
        <title>BeetleBase in 2010: revisions to provide comprehensive genomic information for Tribolium castaneum.</title>
        <authorList>
            <person name="Kim H.S."/>
            <person name="Murphy T."/>
            <person name="Xia J."/>
            <person name="Caragea D."/>
            <person name="Park Y."/>
            <person name="Beeman R.W."/>
            <person name="Lorenzen M.D."/>
            <person name="Butcher S."/>
            <person name="Manak J.R."/>
            <person name="Brown S.J."/>
        </authorList>
    </citation>
    <scope>GENOME REANNOTATION</scope>
    <source>
        <strain evidence="1 2">Georgia GA2</strain>
    </source>
</reference>
<reference evidence="1 2" key="1">
    <citation type="journal article" date="2008" name="Nature">
        <title>The genome of the model beetle and pest Tribolium castaneum.</title>
        <authorList>
            <consortium name="Tribolium Genome Sequencing Consortium"/>
            <person name="Richards S."/>
            <person name="Gibbs R.A."/>
            <person name="Weinstock G.M."/>
            <person name="Brown S.J."/>
            <person name="Denell R."/>
            <person name="Beeman R.W."/>
            <person name="Gibbs R."/>
            <person name="Beeman R.W."/>
            <person name="Brown S.J."/>
            <person name="Bucher G."/>
            <person name="Friedrich M."/>
            <person name="Grimmelikhuijzen C.J."/>
            <person name="Klingler M."/>
            <person name="Lorenzen M."/>
            <person name="Richards S."/>
            <person name="Roth S."/>
            <person name="Schroder R."/>
            <person name="Tautz D."/>
            <person name="Zdobnov E.M."/>
            <person name="Muzny D."/>
            <person name="Gibbs R.A."/>
            <person name="Weinstock G.M."/>
            <person name="Attaway T."/>
            <person name="Bell S."/>
            <person name="Buhay C.J."/>
            <person name="Chandrabose M.N."/>
            <person name="Chavez D."/>
            <person name="Clerk-Blankenburg K.P."/>
            <person name="Cree A."/>
            <person name="Dao M."/>
            <person name="Davis C."/>
            <person name="Chacko J."/>
            <person name="Dinh H."/>
            <person name="Dugan-Rocha S."/>
            <person name="Fowler G."/>
            <person name="Garner T.T."/>
            <person name="Garnes J."/>
            <person name="Gnirke A."/>
            <person name="Hawes A."/>
            <person name="Hernandez J."/>
            <person name="Hines S."/>
            <person name="Holder M."/>
            <person name="Hume J."/>
            <person name="Jhangiani S.N."/>
            <person name="Joshi V."/>
            <person name="Khan Z.M."/>
            <person name="Jackson L."/>
            <person name="Kovar C."/>
            <person name="Kowis A."/>
            <person name="Lee S."/>
            <person name="Lewis L.R."/>
            <person name="Margolis J."/>
            <person name="Morgan M."/>
            <person name="Nazareth L.V."/>
            <person name="Nguyen N."/>
            <person name="Okwuonu G."/>
            <person name="Parker D."/>
            <person name="Richards S."/>
            <person name="Ruiz S.J."/>
            <person name="Santibanez J."/>
            <person name="Savard J."/>
            <person name="Scherer S.E."/>
            <person name="Schneider B."/>
            <person name="Sodergren E."/>
            <person name="Tautz D."/>
            <person name="Vattahil S."/>
            <person name="Villasana D."/>
            <person name="White C.S."/>
            <person name="Wright R."/>
            <person name="Park Y."/>
            <person name="Beeman R.W."/>
            <person name="Lord J."/>
            <person name="Oppert B."/>
            <person name="Lorenzen M."/>
            <person name="Brown S."/>
            <person name="Wang L."/>
            <person name="Savard J."/>
            <person name="Tautz D."/>
            <person name="Richards S."/>
            <person name="Weinstock G."/>
            <person name="Gibbs R.A."/>
            <person name="Liu Y."/>
            <person name="Worley K."/>
            <person name="Weinstock G."/>
            <person name="Elsik C.G."/>
            <person name="Reese J.T."/>
            <person name="Elhaik E."/>
            <person name="Landan G."/>
            <person name="Graur D."/>
            <person name="Arensburger P."/>
            <person name="Atkinson P."/>
            <person name="Beeman R.W."/>
            <person name="Beidler J."/>
            <person name="Brown S.J."/>
            <person name="Demuth J.P."/>
            <person name="Drury D.W."/>
            <person name="Du Y.Z."/>
            <person name="Fujiwara H."/>
            <person name="Lorenzen M."/>
            <person name="Maselli V."/>
            <person name="Osanai M."/>
            <person name="Park Y."/>
            <person name="Robertson H.M."/>
            <person name="Tu Z."/>
            <person name="Wang J.J."/>
            <person name="Wang S."/>
            <person name="Richards S."/>
            <person name="Song H."/>
            <person name="Zhang L."/>
            <person name="Sodergren E."/>
            <person name="Werner D."/>
            <person name="Stanke M."/>
            <person name="Morgenstern B."/>
            <person name="Solovyev V."/>
            <person name="Kosarev P."/>
            <person name="Brown G."/>
            <person name="Chen H.C."/>
            <person name="Ermolaeva O."/>
            <person name="Hlavina W."/>
            <person name="Kapustin Y."/>
            <person name="Kiryutin B."/>
            <person name="Kitts P."/>
            <person name="Maglott D."/>
            <person name="Pruitt K."/>
            <person name="Sapojnikov V."/>
            <person name="Souvorov A."/>
            <person name="Mackey A.J."/>
            <person name="Waterhouse R.M."/>
            <person name="Wyder S."/>
            <person name="Zdobnov E.M."/>
            <person name="Zdobnov E.M."/>
            <person name="Wyder S."/>
            <person name="Kriventseva E.V."/>
            <person name="Kadowaki T."/>
            <person name="Bork P."/>
            <person name="Aranda M."/>
            <person name="Bao R."/>
            <person name="Beermann A."/>
            <person name="Berns N."/>
            <person name="Bolognesi R."/>
            <person name="Bonneton F."/>
            <person name="Bopp D."/>
            <person name="Brown S.J."/>
            <person name="Bucher G."/>
            <person name="Butts T."/>
            <person name="Chaumot A."/>
            <person name="Denell R.E."/>
            <person name="Ferrier D.E."/>
            <person name="Friedrich M."/>
            <person name="Gordon C.M."/>
            <person name="Jindra M."/>
            <person name="Klingler M."/>
            <person name="Lan Q."/>
            <person name="Lattorff H.M."/>
            <person name="Laudet V."/>
            <person name="von Levetsow C."/>
            <person name="Liu Z."/>
            <person name="Lutz R."/>
            <person name="Lynch J.A."/>
            <person name="da Fonseca R.N."/>
            <person name="Posnien N."/>
            <person name="Reuter R."/>
            <person name="Roth S."/>
            <person name="Savard J."/>
            <person name="Schinko J.B."/>
            <person name="Schmitt C."/>
            <person name="Schoppmeier M."/>
            <person name="Schroder R."/>
            <person name="Shippy T.D."/>
            <person name="Simonnet F."/>
            <person name="Marques-Souza H."/>
            <person name="Tautz D."/>
            <person name="Tomoyasu Y."/>
            <person name="Trauner J."/>
            <person name="Van der Zee M."/>
            <person name="Vervoort M."/>
            <person name="Wittkopp N."/>
            <person name="Wimmer E.A."/>
            <person name="Yang X."/>
            <person name="Jones A.K."/>
            <person name="Sattelle D.B."/>
            <person name="Ebert P.R."/>
            <person name="Nelson D."/>
            <person name="Scott J.G."/>
            <person name="Beeman R.W."/>
            <person name="Muthukrishnan S."/>
            <person name="Kramer K.J."/>
            <person name="Arakane Y."/>
            <person name="Beeman R.W."/>
            <person name="Zhu Q."/>
            <person name="Hogenkamp D."/>
            <person name="Dixit R."/>
            <person name="Oppert B."/>
            <person name="Jiang H."/>
            <person name="Zou Z."/>
            <person name="Marshall J."/>
            <person name="Elpidina E."/>
            <person name="Vinokurov K."/>
            <person name="Oppert C."/>
            <person name="Zou Z."/>
            <person name="Evans J."/>
            <person name="Lu Z."/>
            <person name="Zhao P."/>
            <person name="Sumathipala N."/>
            <person name="Altincicek B."/>
            <person name="Vilcinskas A."/>
            <person name="Williams M."/>
            <person name="Hultmark D."/>
            <person name="Hetru C."/>
            <person name="Jiang H."/>
            <person name="Grimmelikhuijzen C.J."/>
            <person name="Hauser F."/>
            <person name="Cazzamali G."/>
            <person name="Williamson M."/>
            <person name="Park Y."/>
            <person name="Li B."/>
            <person name="Tanaka Y."/>
            <person name="Predel R."/>
            <person name="Neupert S."/>
            <person name="Schachtner J."/>
            <person name="Verleyen P."/>
            <person name="Raible F."/>
            <person name="Bork P."/>
            <person name="Friedrich M."/>
            <person name="Walden K.K."/>
            <person name="Robertson H.M."/>
            <person name="Angeli S."/>
            <person name="Foret S."/>
            <person name="Bucher G."/>
            <person name="Schuetz S."/>
            <person name="Maleszka R."/>
            <person name="Wimmer E.A."/>
            <person name="Beeman R.W."/>
            <person name="Lorenzen M."/>
            <person name="Tomoyasu Y."/>
            <person name="Miller S.C."/>
            <person name="Grossmann D."/>
            <person name="Bucher G."/>
        </authorList>
    </citation>
    <scope>NUCLEOTIDE SEQUENCE [LARGE SCALE GENOMIC DNA]</scope>
    <source>
        <strain evidence="1 2">Georgia GA2</strain>
    </source>
</reference>
<dbReference type="EMBL" id="KQ971367">
    <property type="protein sequence ID" value="KYB25649.1"/>
    <property type="molecule type" value="Genomic_DNA"/>
</dbReference>
<evidence type="ECO:0000313" key="2">
    <source>
        <dbReference type="Proteomes" id="UP000007266"/>
    </source>
</evidence>
<gene>
    <name evidence="1" type="primary">AUGUSTUS-3.0.2_34256</name>
    <name evidence="1" type="ORF">TcasGA2_TC034256</name>
</gene>
<keyword evidence="2" id="KW-1185">Reference proteome</keyword>
<proteinExistence type="predicted"/>
<accession>A0A139WCH0</accession>
<organism evidence="1 2">
    <name type="scientific">Tribolium castaneum</name>
    <name type="common">Red flour beetle</name>
    <dbReference type="NCBI Taxonomy" id="7070"/>
    <lineage>
        <taxon>Eukaryota</taxon>
        <taxon>Metazoa</taxon>
        <taxon>Ecdysozoa</taxon>
        <taxon>Arthropoda</taxon>
        <taxon>Hexapoda</taxon>
        <taxon>Insecta</taxon>
        <taxon>Pterygota</taxon>
        <taxon>Neoptera</taxon>
        <taxon>Endopterygota</taxon>
        <taxon>Coleoptera</taxon>
        <taxon>Polyphaga</taxon>
        <taxon>Cucujiformia</taxon>
        <taxon>Tenebrionidae</taxon>
        <taxon>Tenebrionidae incertae sedis</taxon>
        <taxon>Tribolium</taxon>
    </lineage>
</organism>
<evidence type="ECO:0000313" key="1">
    <source>
        <dbReference type="EMBL" id="KYB25649.1"/>
    </source>
</evidence>
<dbReference type="AlphaFoldDB" id="A0A139WCH0"/>
<dbReference type="InParanoid" id="A0A139WCH0"/>
<sequence length="51" mass="5579">MTCADVGNIDFCLLYLLSLHNSTVSEICSAPEITSVSITNDCLYEPNPRSK</sequence>
<name>A0A139WCH0_TRICA</name>